<dbReference type="PANTHER" id="PTHR17573:SF0">
    <property type="entry name" value="UROPLAKIN-2"/>
    <property type="match status" value="1"/>
</dbReference>
<protein>
    <recommendedName>
        <fullName evidence="4">Uroplakin 2</fullName>
    </recommendedName>
</protein>
<dbReference type="InterPro" id="IPR009952">
    <property type="entry name" value="Uroplakin-2"/>
</dbReference>
<organism evidence="2 3">
    <name type="scientific">Hemibagrus guttatus</name>
    <dbReference type="NCBI Taxonomy" id="175788"/>
    <lineage>
        <taxon>Eukaryota</taxon>
        <taxon>Metazoa</taxon>
        <taxon>Chordata</taxon>
        <taxon>Craniata</taxon>
        <taxon>Vertebrata</taxon>
        <taxon>Euteleostomi</taxon>
        <taxon>Actinopterygii</taxon>
        <taxon>Neopterygii</taxon>
        <taxon>Teleostei</taxon>
        <taxon>Ostariophysi</taxon>
        <taxon>Siluriformes</taxon>
        <taxon>Bagridae</taxon>
        <taxon>Hemibagrus</taxon>
    </lineage>
</organism>
<reference evidence="2" key="1">
    <citation type="submission" date="2023-06" db="EMBL/GenBank/DDBJ databases">
        <title>Male Hemibagrus guttatus genome.</title>
        <authorList>
            <person name="Bian C."/>
        </authorList>
    </citation>
    <scope>NUCLEOTIDE SEQUENCE</scope>
    <source>
        <strain evidence="2">Male_cb2023</strain>
        <tissue evidence="2">Muscle</tissue>
    </source>
</reference>
<keyword evidence="3" id="KW-1185">Reference proteome</keyword>
<accession>A0AAE0PVU8</accession>
<evidence type="ECO:0000313" key="3">
    <source>
        <dbReference type="Proteomes" id="UP001274896"/>
    </source>
</evidence>
<dbReference type="Proteomes" id="UP001274896">
    <property type="component" value="Unassembled WGS sequence"/>
</dbReference>
<name>A0AAE0PVU8_9TELE</name>
<gene>
    <name evidence="2" type="ORF">QTP70_020235</name>
</gene>
<feature type="non-terminal residue" evidence="2">
    <location>
        <position position="1"/>
    </location>
</feature>
<evidence type="ECO:0008006" key="4">
    <source>
        <dbReference type="Google" id="ProtNLM"/>
    </source>
</evidence>
<comment type="caution">
    <text evidence="2">The sequence shown here is derived from an EMBL/GenBank/DDBJ whole genome shotgun (WGS) entry which is preliminary data.</text>
</comment>
<dbReference type="AlphaFoldDB" id="A0AAE0PVU8"/>
<evidence type="ECO:0000313" key="2">
    <source>
        <dbReference type="EMBL" id="KAK3509124.1"/>
    </source>
</evidence>
<sequence length="197" mass="21650">QQNEEKGDSKKLERTHKGTPRARMLAVLLIIGGLIPLIHAQDFTTSLLSDFKEVTTGRFFDSVLLSLPSCSFAGQNVDVEYLDCDTSQSYILYNAFMVSSCGNSSDPKGSTVLSRNVGYQLTNLRNGTQYRINYKIGNVRSTPVITNTRIAANYNNIDLSFQGRSAAMLVITVLLSVAMFILLISIIASAFLSPTEH</sequence>
<dbReference type="Pfam" id="PF07353">
    <property type="entry name" value="Uroplakin_II"/>
    <property type="match status" value="1"/>
</dbReference>
<keyword evidence="1" id="KW-1133">Transmembrane helix</keyword>
<evidence type="ECO:0000256" key="1">
    <source>
        <dbReference type="SAM" id="Phobius"/>
    </source>
</evidence>
<keyword evidence="1" id="KW-0472">Membrane</keyword>
<proteinExistence type="predicted"/>
<feature type="transmembrane region" description="Helical" evidence="1">
    <location>
        <begin position="21"/>
        <end position="40"/>
    </location>
</feature>
<dbReference type="EMBL" id="JAUCMX010000027">
    <property type="protein sequence ID" value="KAK3509124.1"/>
    <property type="molecule type" value="Genomic_DNA"/>
</dbReference>
<dbReference type="PANTHER" id="PTHR17573">
    <property type="entry name" value="UROPLAKIN II"/>
    <property type="match status" value="1"/>
</dbReference>
<keyword evidence="1" id="KW-0812">Transmembrane</keyword>
<feature type="transmembrane region" description="Helical" evidence="1">
    <location>
        <begin position="166"/>
        <end position="192"/>
    </location>
</feature>